<evidence type="ECO:0000256" key="1">
    <source>
        <dbReference type="SAM" id="MobiDB-lite"/>
    </source>
</evidence>
<dbReference type="Proteomes" id="UP000596004">
    <property type="component" value="Chromosome"/>
</dbReference>
<evidence type="ECO:0000313" key="2">
    <source>
        <dbReference type="EMBL" id="QQR92168.1"/>
    </source>
</evidence>
<feature type="region of interest" description="Disordered" evidence="1">
    <location>
        <begin position="1"/>
        <end position="30"/>
    </location>
</feature>
<sequence length="107" mass="12547">MGKNRRGFKLERKTYGGIPPAPHVHPSQKPPWYRELEGRRHLIELAFAAERRWDQKTIQAKTNRMLAELLRQSAKGQVNVKTLTYLQDLIQFGQDMVDHAERQKGKR</sequence>
<dbReference type="AlphaFoldDB" id="A0A7T9I1C1"/>
<dbReference type="EMBL" id="CP064981">
    <property type="protein sequence ID" value="QQR92168.1"/>
    <property type="molecule type" value="Genomic_DNA"/>
</dbReference>
<reference evidence="2" key="1">
    <citation type="submission" date="2020-11" db="EMBL/GenBank/DDBJ databases">
        <title>Connecting structure to function with the recovery of over 1000 high-quality activated sludge metagenome-assembled genomes encoding full-length rRNA genes using long-read sequencing.</title>
        <authorList>
            <person name="Singleton C.M."/>
            <person name="Petriglieri F."/>
            <person name="Kristensen J.M."/>
            <person name="Kirkegaard R.H."/>
            <person name="Michaelsen T.Y."/>
            <person name="Andersen M.H."/>
            <person name="Karst S.M."/>
            <person name="Dueholm M.S."/>
            <person name="Nielsen P.H."/>
            <person name="Albertsen M."/>
        </authorList>
    </citation>
    <scope>NUCLEOTIDE SEQUENCE</scope>
    <source>
        <strain evidence="2">Fred_18-Q3-R57-64_BAT3C.431</strain>
    </source>
</reference>
<name>A0A7T9I1C1_9ARCH</name>
<accession>A0A7T9I1C1</accession>
<protein>
    <submittedName>
        <fullName evidence="2">Uncharacterized protein</fullName>
    </submittedName>
</protein>
<gene>
    <name evidence="2" type="ORF">IPJ89_03330</name>
</gene>
<organism evidence="2">
    <name type="scientific">Candidatus Iainarchaeum sp</name>
    <dbReference type="NCBI Taxonomy" id="3101447"/>
    <lineage>
        <taxon>Archaea</taxon>
        <taxon>Candidatus Iainarchaeota</taxon>
        <taxon>Candidatus Iainarchaeia</taxon>
        <taxon>Candidatus Iainarchaeales</taxon>
        <taxon>Candidatus Iainarchaeaceae</taxon>
        <taxon>Candidatus Iainarchaeum</taxon>
    </lineage>
</organism>
<proteinExistence type="predicted"/>